<evidence type="ECO:0000256" key="5">
    <source>
        <dbReference type="ARBA" id="ARBA00022750"/>
    </source>
</evidence>
<comment type="function">
    <text evidence="9">This protein specifically catalyzes the removal of signal peptides from prolipoproteins.</text>
</comment>
<feature type="transmembrane region" description="Helical" evidence="9">
    <location>
        <begin position="79"/>
        <end position="97"/>
    </location>
</feature>
<dbReference type="UniPathway" id="UPA00665"/>
<dbReference type="EC" id="3.4.23.36" evidence="9"/>
<comment type="pathway">
    <text evidence="9">Protein modification; lipoprotein biosynthesis (signal peptide cleavage).</text>
</comment>
<comment type="caution">
    <text evidence="11">The sequence shown here is derived from an EMBL/GenBank/DDBJ whole genome shotgun (WGS) entry which is preliminary data.</text>
</comment>
<keyword evidence="4 9" id="KW-0812">Transmembrane</keyword>
<dbReference type="AlphaFoldDB" id="A0A1V5SGD1"/>
<comment type="caution">
    <text evidence="9">Lacks conserved residue(s) required for the propagation of feature annotation.</text>
</comment>
<keyword evidence="11" id="KW-0449">Lipoprotein</keyword>
<feature type="active site" evidence="9">
    <location>
        <position position="103"/>
    </location>
</feature>
<evidence type="ECO:0000256" key="9">
    <source>
        <dbReference type="HAMAP-Rule" id="MF_00161"/>
    </source>
</evidence>
<keyword evidence="8 9" id="KW-0472">Membrane</keyword>
<dbReference type="GO" id="GO:0005886">
    <property type="term" value="C:plasma membrane"/>
    <property type="evidence" value="ECO:0007669"/>
    <property type="project" value="UniProtKB-SubCell"/>
</dbReference>
<comment type="catalytic activity">
    <reaction evidence="9">
        <text>Release of signal peptides from bacterial membrane prolipoproteins. Hydrolyzes -Xaa-Yaa-Zaa-|-(S,diacylglyceryl)Cys-, in which Xaa is hydrophobic (preferably Leu), and Yaa (Ala or Ser) and Zaa (Gly or Ala) have small, neutral side chains.</text>
        <dbReference type="EC" id="3.4.23.36"/>
    </reaction>
</comment>
<evidence type="ECO:0000256" key="2">
    <source>
        <dbReference type="ARBA" id="ARBA00022475"/>
    </source>
</evidence>
<keyword evidence="2 9" id="KW-1003">Cell membrane</keyword>
<evidence type="ECO:0000256" key="10">
    <source>
        <dbReference type="RuleBase" id="RU004181"/>
    </source>
</evidence>
<evidence type="ECO:0000256" key="4">
    <source>
        <dbReference type="ARBA" id="ARBA00022692"/>
    </source>
</evidence>
<evidence type="ECO:0000256" key="8">
    <source>
        <dbReference type="ARBA" id="ARBA00023136"/>
    </source>
</evidence>
<feature type="transmembrane region" description="Helical" evidence="9">
    <location>
        <begin position="109"/>
        <end position="129"/>
    </location>
</feature>
<dbReference type="Proteomes" id="UP000485367">
    <property type="component" value="Unassembled WGS sequence"/>
</dbReference>
<evidence type="ECO:0000256" key="7">
    <source>
        <dbReference type="ARBA" id="ARBA00022989"/>
    </source>
</evidence>
<evidence type="ECO:0000256" key="6">
    <source>
        <dbReference type="ARBA" id="ARBA00022801"/>
    </source>
</evidence>
<protein>
    <recommendedName>
        <fullName evidence="9">Lipoprotein signal peptidase</fullName>
        <ecNumber evidence="9">3.4.23.36</ecNumber>
    </recommendedName>
    <alternativeName>
        <fullName evidence="9">Prolipoprotein signal peptidase</fullName>
    </alternativeName>
    <alternativeName>
        <fullName evidence="9">Signal peptidase II</fullName>
        <shortName evidence="9">SPase II</shortName>
    </alternativeName>
</protein>
<keyword evidence="6 9" id="KW-0378">Hydrolase</keyword>
<dbReference type="GO" id="GO:0006508">
    <property type="term" value="P:proteolysis"/>
    <property type="evidence" value="ECO:0007669"/>
    <property type="project" value="UniProtKB-KW"/>
</dbReference>
<evidence type="ECO:0000256" key="3">
    <source>
        <dbReference type="ARBA" id="ARBA00022670"/>
    </source>
</evidence>
<evidence type="ECO:0000256" key="1">
    <source>
        <dbReference type="ARBA" id="ARBA00006139"/>
    </source>
</evidence>
<dbReference type="PANTHER" id="PTHR33695">
    <property type="entry name" value="LIPOPROTEIN SIGNAL PEPTIDASE"/>
    <property type="match status" value="1"/>
</dbReference>
<dbReference type="EMBL" id="MWBO01000011">
    <property type="protein sequence ID" value="OQA53082.1"/>
    <property type="molecule type" value="Genomic_DNA"/>
</dbReference>
<reference evidence="11" key="1">
    <citation type="submission" date="2017-02" db="EMBL/GenBank/DDBJ databases">
        <title>Delving into the versatile metabolic prowess of the omnipresent phylum Bacteroidetes.</title>
        <authorList>
            <person name="Nobu M.K."/>
            <person name="Mei R."/>
            <person name="Narihiro T."/>
            <person name="Kuroda K."/>
            <person name="Liu W.-T."/>
        </authorList>
    </citation>
    <scope>NUCLEOTIDE SEQUENCE</scope>
    <source>
        <strain evidence="11">ADurb.Bin280</strain>
    </source>
</reference>
<keyword evidence="7 9" id="KW-1133">Transmembrane helix</keyword>
<dbReference type="HAMAP" id="MF_00161">
    <property type="entry name" value="LspA"/>
    <property type="match status" value="1"/>
</dbReference>
<evidence type="ECO:0000313" key="11">
    <source>
        <dbReference type="EMBL" id="OQA53082.1"/>
    </source>
</evidence>
<dbReference type="PRINTS" id="PR00781">
    <property type="entry name" value="LIPOSIGPTASE"/>
</dbReference>
<comment type="subcellular location">
    <subcellularLocation>
        <location evidence="9">Cell membrane</location>
        <topology evidence="9">Multi-pass membrane protein</topology>
    </subcellularLocation>
</comment>
<feature type="transmembrane region" description="Helical" evidence="9">
    <location>
        <begin position="54"/>
        <end position="72"/>
    </location>
</feature>
<comment type="similarity">
    <text evidence="1 9 10">Belongs to the peptidase A8 family.</text>
</comment>
<dbReference type="GO" id="GO:0004190">
    <property type="term" value="F:aspartic-type endopeptidase activity"/>
    <property type="evidence" value="ECO:0007669"/>
    <property type="project" value="UniProtKB-UniRule"/>
</dbReference>
<sequence>MPPTQNKRLSFALFLVLLLVVIDQLGKDLAIRHFGPIISGNTGGSFGVLSGFEFYKYASLILTIVIFVYFLKCKTTDKVLVAIMLGGALSNTIDRFARGFVVDYISLPYWPSFNLADTLIFVSALTLAYKTIRRSSGGPKLN</sequence>
<keyword evidence="3 9" id="KW-0645">Protease</keyword>
<accession>A0A1V5SGD1</accession>
<keyword evidence="5 9" id="KW-0064">Aspartyl protease</keyword>
<proteinExistence type="inferred from homology"/>
<dbReference type="PANTHER" id="PTHR33695:SF1">
    <property type="entry name" value="LIPOPROTEIN SIGNAL PEPTIDASE"/>
    <property type="match status" value="1"/>
</dbReference>
<feature type="active site" evidence="9">
    <location>
        <position position="117"/>
    </location>
</feature>
<dbReference type="Pfam" id="PF01252">
    <property type="entry name" value="Peptidase_A8"/>
    <property type="match status" value="1"/>
</dbReference>
<dbReference type="InterPro" id="IPR001872">
    <property type="entry name" value="Peptidase_A8"/>
</dbReference>
<organism evidence="11">
    <name type="scientific">candidate division WS2 bacterium ADurb.Bin280</name>
    <dbReference type="NCBI Taxonomy" id="1852829"/>
    <lineage>
        <taxon>Bacteria</taxon>
        <taxon>candidate division WS2</taxon>
    </lineage>
</organism>
<name>A0A1V5SGD1_9BACT</name>
<gene>
    <name evidence="9 11" type="primary">lspA</name>
    <name evidence="11" type="ORF">BWY43_00200</name>
</gene>